<dbReference type="RefSeq" id="WP_211085279.1">
    <property type="nucleotide sequence ID" value="NZ_CBCSLC010000074.1"/>
</dbReference>
<name>A0ABS4S2R1_PAEXY</name>
<gene>
    <name evidence="1" type="ORF">J2Z28_005619</name>
</gene>
<accession>A0ABS4S2R1</accession>
<organism evidence="1 2">
    <name type="scientific">Paenibacillus xylanexedens</name>
    <dbReference type="NCBI Taxonomy" id="528191"/>
    <lineage>
        <taxon>Bacteria</taxon>
        <taxon>Bacillati</taxon>
        <taxon>Bacillota</taxon>
        <taxon>Bacilli</taxon>
        <taxon>Bacillales</taxon>
        <taxon>Paenibacillaceae</taxon>
        <taxon>Paenibacillus</taxon>
    </lineage>
</organism>
<sequence length="123" mass="14296">MSRIQVTPERLFEASREVERTRARMGDTREELVRLIRWMESMWSGMVRERFLERFEETQPRMIETLEHLTHIAKELRDIGVRFQQADEMSGAAVAGTVATMSIGVKATNSPSNKGYRMVYNSQ</sequence>
<keyword evidence="2" id="KW-1185">Reference proteome</keyword>
<dbReference type="Proteomes" id="UP000810207">
    <property type="component" value="Unassembled WGS sequence"/>
</dbReference>
<proteinExistence type="predicted"/>
<protein>
    <submittedName>
        <fullName evidence="1">WXG100 family type VII secretion target</fullName>
    </submittedName>
</protein>
<comment type="caution">
    <text evidence="1">The sequence shown here is derived from an EMBL/GenBank/DDBJ whole genome shotgun (WGS) entry which is preliminary data.</text>
</comment>
<dbReference type="SUPFAM" id="SSF140453">
    <property type="entry name" value="EsxAB dimer-like"/>
    <property type="match status" value="1"/>
</dbReference>
<dbReference type="Gene3D" id="1.10.287.850">
    <property type="entry name" value="HP0062-like domain"/>
    <property type="match status" value="1"/>
</dbReference>
<evidence type="ECO:0000313" key="2">
    <source>
        <dbReference type="Proteomes" id="UP000810207"/>
    </source>
</evidence>
<dbReference type="NCBIfam" id="TIGR03930">
    <property type="entry name" value="WXG100_ESAT6"/>
    <property type="match status" value="1"/>
</dbReference>
<dbReference type="InterPro" id="IPR036689">
    <property type="entry name" value="ESAT-6-like_sf"/>
</dbReference>
<dbReference type="EMBL" id="JAGIKV010000030">
    <property type="protein sequence ID" value="MBP2248925.1"/>
    <property type="molecule type" value="Genomic_DNA"/>
</dbReference>
<reference evidence="1 2" key="1">
    <citation type="submission" date="2021-03" db="EMBL/GenBank/DDBJ databases">
        <title>Genomic Encyclopedia of Type Strains, Phase IV (KMG-IV): sequencing the most valuable type-strain genomes for metagenomic binning, comparative biology and taxonomic classification.</title>
        <authorList>
            <person name="Goeker M."/>
        </authorList>
    </citation>
    <scope>NUCLEOTIDE SEQUENCE [LARGE SCALE GENOMIC DNA]</scope>
    <source>
        <strain evidence="1 2">DSM 21292</strain>
    </source>
</reference>
<evidence type="ECO:0000313" key="1">
    <source>
        <dbReference type="EMBL" id="MBP2248925.1"/>
    </source>
</evidence>
<dbReference type="InterPro" id="IPR010310">
    <property type="entry name" value="T7SS_ESAT-6-like"/>
</dbReference>
<dbReference type="Pfam" id="PF06013">
    <property type="entry name" value="WXG100"/>
    <property type="match status" value="1"/>
</dbReference>